<organism evidence="2 3">
    <name type="scientific">Leptotrichia hofstadii F0254</name>
    <dbReference type="NCBI Taxonomy" id="634994"/>
    <lineage>
        <taxon>Bacteria</taxon>
        <taxon>Fusobacteriati</taxon>
        <taxon>Fusobacteriota</taxon>
        <taxon>Fusobacteriia</taxon>
        <taxon>Fusobacteriales</taxon>
        <taxon>Leptotrichiaceae</taxon>
        <taxon>Leptotrichia</taxon>
    </lineage>
</organism>
<keyword evidence="1" id="KW-0472">Membrane</keyword>
<evidence type="ECO:0000313" key="2">
    <source>
        <dbReference type="EMBL" id="EEX73889.1"/>
    </source>
</evidence>
<evidence type="ECO:0000313" key="3">
    <source>
        <dbReference type="Proteomes" id="UP000006233"/>
    </source>
</evidence>
<gene>
    <name evidence="2" type="ORF">GCWU000323_02032</name>
</gene>
<dbReference type="HOGENOM" id="CLU_1545756_0_0_0"/>
<feature type="transmembrane region" description="Helical" evidence="1">
    <location>
        <begin position="12"/>
        <end position="45"/>
    </location>
</feature>
<dbReference type="RefSeq" id="WP_006805334.1">
    <property type="nucleotide sequence ID" value="NZ_GG700633.1"/>
</dbReference>
<reference evidence="2 3" key="1">
    <citation type="submission" date="2009-09" db="EMBL/GenBank/DDBJ databases">
        <authorList>
            <person name="Weinstock G."/>
            <person name="Sodergren E."/>
            <person name="Clifton S."/>
            <person name="Fulton L."/>
            <person name="Fulton B."/>
            <person name="Courtney L."/>
            <person name="Fronick C."/>
            <person name="Harrison M."/>
            <person name="Strong C."/>
            <person name="Farmer C."/>
            <person name="Delahaunty K."/>
            <person name="Markovic C."/>
            <person name="Hall O."/>
            <person name="Minx P."/>
            <person name="Tomlinson C."/>
            <person name="Mitreva M."/>
            <person name="Nelson J."/>
            <person name="Hou S."/>
            <person name="Wollam A."/>
            <person name="Pepin K.H."/>
            <person name="Johnson M."/>
            <person name="Bhonagiri V."/>
            <person name="Nash W.E."/>
            <person name="Warren W."/>
            <person name="Chinwalla A."/>
            <person name="Mardis E.R."/>
            <person name="Wilson R.K."/>
        </authorList>
    </citation>
    <scope>NUCLEOTIDE SEQUENCE [LARGE SCALE GENOMIC DNA]</scope>
    <source>
        <strain evidence="2 3">F0254</strain>
    </source>
</reference>
<evidence type="ECO:0000256" key="1">
    <source>
        <dbReference type="SAM" id="Phobius"/>
    </source>
</evidence>
<feature type="transmembrane region" description="Helical" evidence="1">
    <location>
        <begin position="112"/>
        <end position="129"/>
    </location>
</feature>
<keyword evidence="1" id="KW-1133">Transmembrane helix</keyword>
<feature type="transmembrane region" description="Helical" evidence="1">
    <location>
        <begin position="82"/>
        <end position="100"/>
    </location>
</feature>
<dbReference type="AlphaFoldDB" id="C9MZR2"/>
<proteinExistence type="predicted"/>
<dbReference type="STRING" id="634994.GCWU000323_02032"/>
<dbReference type="Proteomes" id="UP000006233">
    <property type="component" value="Unassembled WGS sequence"/>
</dbReference>
<keyword evidence="1" id="KW-0812">Transmembrane</keyword>
<comment type="caution">
    <text evidence="2">The sequence shown here is derived from an EMBL/GenBank/DDBJ whole genome shotgun (WGS) entry which is preliminary data.</text>
</comment>
<name>C9MZR2_9FUSO</name>
<dbReference type="EMBL" id="ACVB02000024">
    <property type="protein sequence ID" value="EEX73889.1"/>
    <property type="molecule type" value="Genomic_DNA"/>
</dbReference>
<accession>C9MZR2</accession>
<sequence>MEKNENKFMSKAKSFLVLVLFTIIYIFLQKIISAAFFLFLMAFMISYGNTIEILVIPSIIALAFVYYFGYLSKDFFQKINKLFISGVMIIILFYFIYKIFNNNEFEAGQTILYIFCTISHISYTIGAFYSDKLNKILDRIKFKRKK</sequence>
<protein>
    <submittedName>
        <fullName evidence="2">Uncharacterized protein</fullName>
    </submittedName>
</protein>
<feature type="transmembrane region" description="Helical" evidence="1">
    <location>
        <begin position="51"/>
        <end position="70"/>
    </location>
</feature>